<dbReference type="Pfam" id="PF18029">
    <property type="entry name" value="Glyoxalase_6"/>
    <property type="match status" value="1"/>
</dbReference>
<dbReference type="InterPro" id="IPR029068">
    <property type="entry name" value="Glyas_Bleomycin-R_OHBP_Dase"/>
</dbReference>
<dbReference type="InterPro" id="IPR041581">
    <property type="entry name" value="Glyoxalase_6"/>
</dbReference>
<evidence type="ECO:0000259" key="1">
    <source>
        <dbReference type="PROSITE" id="PS51819"/>
    </source>
</evidence>
<evidence type="ECO:0000313" key="3">
    <source>
        <dbReference type="Proteomes" id="UP000271573"/>
    </source>
</evidence>
<dbReference type="InterPro" id="IPR037523">
    <property type="entry name" value="VOC_core"/>
</dbReference>
<proteinExistence type="predicted"/>
<reference evidence="2 3" key="1">
    <citation type="submission" date="2018-11" db="EMBL/GenBank/DDBJ databases">
        <title>Complete genome sequence of Nocardioides baekrokdamisoli strain KCTC 39748.</title>
        <authorList>
            <person name="Kang S.W."/>
            <person name="Lee K.C."/>
            <person name="Kim K.K."/>
            <person name="Kim J.S."/>
            <person name="Kim D.S."/>
            <person name="Ko S.H."/>
            <person name="Yang S.H."/>
            <person name="Shin Y.K."/>
            <person name="Lee J.S."/>
        </authorList>
    </citation>
    <scope>NUCLEOTIDE SEQUENCE [LARGE SCALE GENOMIC DNA]</scope>
    <source>
        <strain evidence="2 3">KCTC 39748</strain>
    </source>
</reference>
<dbReference type="PANTHER" id="PTHR35908">
    <property type="entry name" value="HYPOTHETICAL FUSION PROTEIN"/>
    <property type="match status" value="1"/>
</dbReference>
<dbReference type="SUPFAM" id="SSF54593">
    <property type="entry name" value="Glyoxalase/Bleomycin resistance protein/Dihydroxybiphenyl dioxygenase"/>
    <property type="match status" value="1"/>
</dbReference>
<organism evidence="2 3">
    <name type="scientific">Nocardioides baekrokdamisoli</name>
    <dbReference type="NCBI Taxonomy" id="1804624"/>
    <lineage>
        <taxon>Bacteria</taxon>
        <taxon>Bacillati</taxon>
        <taxon>Actinomycetota</taxon>
        <taxon>Actinomycetes</taxon>
        <taxon>Propionibacteriales</taxon>
        <taxon>Nocardioidaceae</taxon>
        <taxon>Nocardioides</taxon>
    </lineage>
</organism>
<dbReference type="PANTHER" id="PTHR35908:SF1">
    <property type="entry name" value="CONSERVED PROTEIN"/>
    <property type="match status" value="1"/>
</dbReference>
<accession>A0A3G9ICW8</accession>
<dbReference type="AlphaFoldDB" id="A0A3G9ICW8"/>
<dbReference type="RefSeq" id="WP_125567480.1">
    <property type="nucleotide sequence ID" value="NZ_AP019307.1"/>
</dbReference>
<feature type="domain" description="VOC" evidence="1">
    <location>
        <begin position="4"/>
        <end position="121"/>
    </location>
</feature>
<keyword evidence="3" id="KW-1185">Reference proteome</keyword>
<name>A0A3G9ICW8_9ACTN</name>
<evidence type="ECO:0000313" key="2">
    <source>
        <dbReference type="EMBL" id="BBH16810.1"/>
    </source>
</evidence>
<dbReference type="PROSITE" id="PS51819">
    <property type="entry name" value="VOC"/>
    <property type="match status" value="1"/>
</dbReference>
<protein>
    <recommendedName>
        <fullName evidence="1">VOC domain-containing protein</fullName>
    </recommendedName>
</protein>
<dbReference type="Gene3D" id="3.10.180.10">
    <property type="entry name" value="2,3-Dihydroxybiphenyl 1,2-Dioxygenase, domain 1"/>
    <property type="match status" value="1"/>
</dbReference>
<dbReference type="KEGG" id="nbe:Back2_10970"/>
<gene>
    <name evidence="2" type="ORF">Back2_10970</name>
</gene>
<dbReference type="OrthoDB" id="3823476at2"/>
<dbReference type="EMBL" id="AP019307">
    <property type="protein sequence ID" value="BBH16810.1"/>
    <property type="molecule type" value="Genomic_DNA"/>
</dbReference>
<dbReference type="Proteomes" id="UP000271573">
    <property type="component" value="Chromosome"/>
</dbReference>
<sequence>MTLKITTATFDCDEALPLAQFWASLLGWHVFSDADPEILVAPSYPPPPGMCLLFIPVPEGKTAKNRIHFDLTPTDSTRDAQVEVALAAGAQMIDDRRAIQGDGGWAVLADPEGNEFCILRSDAERTTRPSRTFRIEEL</sequence>